<accession>A0A9D9N3L3</accession>
<evidence type="ECO:0000313" key="3">
    <source>
        <dbReference type="Proteomes" id="UP000823641"/>
    </source>
</evidence>
<evidence type="ECO:0000256" key="1">
    <source>
        <dbReference type="SAM" id="SignalP"/>
    </source>
</evidence>
<organism evidence="2 3">
    <name type="scientific">Candidatus Gallipaludibacter merdavium</name>
    <dbReference type="NCBI Taxonomy" id="2840839"/>
    <lineage>
        <taxon>Bacteria</taxon>
        <taxon>Pseudomonadati</taxon>
        <taxon>Bacteroidota</taxon>
        <taxon>Bacteroidia</taxon>
        <taxon>Bacteroidales</taxon>
        <taxon>Candidatus Gallipaludibacter</taxon>
    </lineage>
</organism>
<reference evidence="2" key="2">
    <citation type="journal article" date="2021" name="PeerJ">
        <title>Extensive microbial diversity within the chicken gut microbiome revealed by metagenomics and culture.</title>
        <authorList>
            <person name="Gilroy R."/>
            <person name="Ravi A."/>
            <person name="Getino M."/>
            <person name="Pursley I."/>
            <person name="Horton D.L."/>
            <person name="Alikhan N.F."/>
            <person name="Baker D."/>
            <person name="Gharbi K."/>
            <person name="Hall N."/>
            <person name="Watson M."/>
            <person name="Adriaenssens E.M."/>
            <person name="Foster-Nyarko E."/>
            <person name="Jarju S."/>
            <person name="Secka A."/>
            <person name="Antonio M."/>
            <person name="Oren A."/>
            <person name="Chaudhuri R.R."/>
            <person name="La Ragione R."/>
            <person name="Hildebrand F."/>
            <person name="Pallen M.J."/>
        </authorList>
    </citation>
    <scope>NUCLEOTIDE SEQUENCE</scope>
    <source>
        <strain evidence="2">G3-3990</strain>
    </source>
</reference>
<keyword evidence="1" id="KW-0732">Signal</keyword>
<reference evidence="2" key="1">
    <citation type="submission" date="2020-10" db="EMBL/GenBank/DDBJ databases">
        <authorList>
            <person name="Gilroy R."/>
        </authorList>
    </citation>
    <scope>NUCLEOTIDE SEQUENCE</scope>
    <source>
        <strain evidence="2">G3-3990</strain>
    </source>
</reference>
<feature type="signal peptide" evidence="1">
    <location>
        <begin position="1"/>
        <end position="20"/>
    </location>
</feature>
<dbReference type="AlphaFoldDB" id="A0A9D9N3L3"/>
<dbReference type="EMBL" id="JADIMG010000006">
    <property type="protein sequence ID" value="MBO8458928.1"/>
    <property type="molecule type" value="Genomic_DNA"/>
</dbReference>
<protein>
    <recommendedName>
        <fullName evidence="4">Lipoprotein</fullName>
    </recommendedName>
</protein>
<comment type="caution">
    <text evidence="2">The sequence shown here is derived from an EMBL/GenBank/DDBJ whole genome shotgun (WGS) entry which is preliminary data.</text>
</comment>
<evidence type="ECO:0000313" key="2">
    <source>
        <dbReference type="EMBL" id="MBO8458928.1"/>
    </source>
</evidence>
<evidence type="ECO:0008006" key="4">
    <source>
        <dbReference type="Google" id="ProtNLM"/>
    </source>
</evidence>
<name>A0A9D9N3L3_9BACT</name>
<sequence length="382" mass="41344">MKKMKFFAMAFAAIVAVAFSACNQNQPTNPDDGNDGNDTTTTPTQVEVALEGILVDTYYGESFPVVAETEAYTLILTNEQAGTTYSVSLASYPNDLAAPVEGTYTIVKEIAAAEQATVTKVIGKGESAVEVSAESGELIIAGNASDMEITLNIALADGDNEKLHYKGSAIVAEYKWESADEYEQLNITSMTVNEDLSDYNLYYFTPKEGETVAQGQLSAVVTSPQYPNGMLQLILCFMFNGDQQNAASLPTGTIPFANMYNGSMSDANLDFVTASDYYISLLNYYGSSYFFSEIYTIGTEGIISTLYPQEGTLTIEEGSAEGTMKFTIDATSFNGSTFKGTFELPEYVPSSSVPQRLAPKAAKQWGRMVPVKEIPVAFKRAK</sequence>
<dbReference type="PROSITE" id="PS51257">
    <property type="entry name" value="PROKAR_LIPOPROTEIN"/>
    <property type="match status" value="1"/>
</dbReference>
<feature type="chain" id="PRO_5038594274" description="Lipoprotein" evidence="1">
    <location>
        <begin position="21"/>
        <end position="382"/>
    </location>
</feature>
<proteinExistence type="predicted"/>
<gene>
    <name evidence="2" type="ORF">IAA73_01125</name>
</gene>
<dbReference type="Proteomes" id="UP000823641">
    <property type="component" value="Unassembled WGS sequence"/>
</dbReference>